<gene>
    <name evidence="3" type="ORF">B296_00020251</name>
</gene>
<feature type="region of interest" description="Disordered" evidence="1">
    <location>
        <begin position="161"/>
        <end position="203"/>
    </location>
</feature>
<dbReference type="InterPro" id="IPR005162">
    <property type="entry name" value="Retrotrans_gag_dom"/>
</dbReference>
<protein>
    <recommendedName>
        <fullName evidence="2">Retrotransposon gag domain-containing protein</fullName>
    </recommendedName>
</protein>
<feature type="domain" description="Retrotransposon gag" evidence="2">
    <location>
        <begin position="72"/>
        <end position="127"/>
    </location>
</feature>
<reference evidence="3 4" key="1">
    <citation type="journal article" date="2014" name="Agronomy (Basel)">
        <title>A Draft Genome Sequence for Ensete ventricosum, the Drought-Tolerant Tree Against Hunger.</title>
        <authorList>
            <person name="Harrison J."/>
            <person name="Moore K.A."/>
            <person name="Paszkiewicz K."/>
            <person name="Jones T."/>
            <person name="Grant M."/>
            <person name="Ambacheew D."/>
            <person name="Muzemil S."/>
            <person name="Studholme D.J."/>
        </authorList>
    </citation>
    <scope>NUCLEOTIDE SEQUENCE [LARGE SCALE GENOMIC DNA]</scope>
</reference>
<dbReference type="EMBL" id="AMZH03017550">
    <property type="protein sequence ID" value="RRT42848.1"/>
    <property type="molecule type" value="Genomic_DNA"/>
</dbReference>
<feature type="compositionally biased region" description="Polar residues" evidence="1">
    <location>
        <begin position="169"/>
        <end position="186"/>
    </location>
</feature>
<evidence type="ECO:0000313" key="3">
    <source>
        <dbReference type="EMBL" id="RRT42848.1"/>
    </source>
</evidence>
<proteinExistence type="predicted"/>
<evidence type="ECO:0000256" key="1">
    <source>
        <dbReference type="SAM" id="MobiDB-lite"/>
    </source>
</evidence>
<comment type="caution">
    <text evidence="3">The sequence shown here is derived from an EMBL/GenBank/DDBJ whole genome shotgun (WGS) entry which is preliminary data.</text>
</comment>
<feature type="region of interest" description="Disordered" evidence="1">
    <location>
        <begin position="35"/>
        <end position="60"/>
    </location>
</feature>
<evidence type="ECO:0000313" key="4">
    <source>
        <dbReference type="Proteomes" id="UP000287651"/>
    </source>
</evidence>
<feature type="compositionally biased region" description="Basic and acidic residues" evidence="1">
    <location>
        <begin position="188"/>
        <end position="199"/>
    </location>
</feature>
<organism evidence="3 4">
    <name type="scientific">Ensete ventricosum</name>
    <name type="common">Abyssinian banana</name>
    <name type="synonym">Musa ensete</name>
    <dbReference type="NCBI Taxonomy" id="4639"/>
    <lineage>
        <taxon>Eukaryota</taxon>
        <taxon>Viridiplantae</taxon>
        <taxon>Streptophyta</taxon>
        <taxon>Embryophyta</taxon>
        <taxon>Tracheophyta</taxon>
        <taxon>Spermatophyta</taxon>
        <taxon>Magnoliopsida</taxon>
        <taxon>Liliopsida</taxon>
        <taxon>Zingiberales</taxon>
        <taxon>Musaceae</taxon>
        <taxon>Ensete</taxon>
    </lineage>
</organism>
<feature type="compositionally biased region" description="Acidic residues" evidence="1">
    <location>
        <begin position="225"/>
        <end position="240"/>
    </location>
</feature>
<evidence type="ECO:0000259" key="2">
    <source>
        <dbReference type="Pfam" id="PF03732"/>
    </source>
</evidence>
<sequence>MASVDLIGAKLEAFETRMEDKLCALFAEFRLGRSSSPRRSQRGESFDRKENPPEKEEQATYTSYLHRVSGLVNRFRLTECEYTNDQLVKIRQTSNVQEYQTRFEHLSNQTQDWSEKQLLRMFIEGLKSEIRCEVKVRQSYTLRVVISFACIHKERLNNDAQRTKIMNRPATSKPSASPVANRTSQPKELPKNSEKDRRKGYVGTATNRGVEIIATKRGKLLVIEPIEDPEPEDVDPEPEKEDAKEEPQPTISTIHALVGYSNP</sequence>
<dbReference type="Proteomes" id="UP000287651">
    <property type="component" value="Unassembled WGS sequence"/>
</dbReference>
<dbReference type="Pfam" id="PF03732">
    <property type="entry name" value="Retrotrans_gag"/>
    <property type="match status" value="1"/>
</dbReference>
<feature type="region of interest" description="Disordered" evidence="1">
    <location>
        <begin position="221"/>
        <end position="263"/>
    </location>
</feature>
<feature type="compositionally biased region" description="Basic and acidic residues" evidence="1">
    <location>
        <begin position="41"/>
        <end position="58"/>
    </location>
</feature>
<name>A0A426XTL0_ENSVE</name>
<accession>A0A426XTL0</accession>
<dbReference type="AlphaFoldDB" id="A0A426XTL0"/>